<dbReference type="EMBL" id="CP015519">
    <property type="protein sequence ID" value="APG26635.1"/>
    <property type="molecule type" value="Genomic_DNA"/>
</dbReference>
<keyword evidence="2" id="KW-1185">Reference proteome</keyword>
<protein>
    <submittedName>
        <fullName evidence="1">Lipopolysaccharide core heptose(I) kinase RfaP</fullName>
    </submittedName>
</protein>
<dbReference type="KEGG" id="pef:A7E78_01410"/>
<proteinExistence type="predicted"/>
<dbReference type="GO" id="GO:0016301">
    <property type="term" value="F:kinase activity"/>
    <property type="evidence" value="ECO:0007669"/>
    <property type="project" value="UniProtKB-KW"/>
</dbReference>
<dbReference type="UniPathway" id="UPA00958"/>
<dbReference type="STRING" id="1842532.A7E78_01410"/>
<gene>
    <name evidence="1" type="ORF">A7E78_01410</name>
</gene>
<dbReference type="OrthoDB" id="9782725at2"/>
<keyword evidence="1" id="KW-0418">Kinase</keyword>
<dbReference type="AlphaFoldDB" id="A0A1L3GL52"/>
<accession>A0A1L3GL52</accession>
<name>A0A1L3GL52_9BACT</name>
<dbReference type="InterPro" id="IPR017172">
    <property type="entry name" value="Lsacc_core_hep_kinase_RfaP"/>
</dbReference>
<dbReference type="Pfam" id="PF06293">
    <property type="entry name" value="Kdo"/>
    <property type="match status" value="1"/>
</dbReference>
<sequence>MLELRSDFEAYFGERAFDNILALQGEEFRALEGRRTLRCIFEGKGVFVKIHLGIGWKEIFKNLLQFRLPVLGAENEWQAIRRLEQLSVATMKIIGFGKRGWNPARLESFIITEELENTISLEDFCKDWAKNPPSPALKRALIGKVAQIARSLHQNGVNHRDFYLCHFLLDRRTLAEAGNPESLRLYLIDLHRMQLRRSTPRRWIIKDVAGLYFSSLDIGLTHRDLLRFLKIYFDCPLREVLIRDRLFLSQVTRRAVKLYRKTFGRAPRLNWKSN</sequence>
<dbReference type="NCBIfam" id="NF011703">
    <property type="entry name" value="PRK15123.1"/>
    <property type="match status" value="1"/>
</dbReference>
<organism evidence="1 2">
    <name type="scientific">Syntrophotalea acetylenivorans</name>
    <dbReference type="NCBI Taxonomy" id="1842532"/>
    <lineage>
        <taxon>Bacteria</taxon>
        <taxon>Pseudomonadati</taxon>
        <taxon>Thermodesulfobacteriota</taxon>
        <taxon>Desulfuromonadia</taxon>
        <taxon>Desulfuromonadales</taxon>
        <taxon>Syntrophotaleaceae</taxon>
        <taxon>Syntrophotalea</taxon>
    </lineage>
</organism>
<reference evidence="1 2" key="1">
    <citation type="journal article" date="2017" name="Genome Announc.">
        <title>Complete Genome Sequences of Two Acetylene-Fermenting Pelobacter acetylenicus Strains.</title>
        <authorList>
            <person name="Sutton J.M."/>
            <person name="Baesman S.M."/>
            <person name="Fierst J.L."/>
            <person name="Poret-Peterson A.T."/>
            <person name="Oremland R.S."/>
            <person name="Dunlap D.S."/>
            <person name="Akob D.M."/>
        </authorList>
    </citation>
    <scope>NUCLEOTIDE SEQUENCE [LARGE SCALE GENOMIC DNA]</scope>
    <source>
        <strain evidence="1 2">SFB93</strain>
    </source>
</reference>
<dbReference type="Proteomes" id="UP000182517">
    <property type="component" value="Chromosome"/>
</dbReference>
<keyword evidence="1" id="KW-0808">Transferase</keyword>
<evidence type="ECO:0000313" key="1">
    <source>
        <dbReference type="EMBL" id="APG26635.1"/>
    </source>
</evidence>
<dbReference type="RefSeq" id="WP_072282596.1">
    <property type="nucleotide sequence ID" value="NZ_CP015519.1"/>
</dbReference>
<evidence type="ECO:0000313" key="2">
    <source>
        <dbReference type="Proteomes" id="UP000182517"/>
    </source>
</evidence>
<dbReference type="SUPFAM" id="SSF56112">
    <property type="entry name" value="Protein kinase-like (PK-like)"/>
    <property type="match status" value="1"/>
</dbReference>
<dbReference type="InterPro" id="IPR011009">
    <property type="entry name" value="Kinase-like_dom_sf"/>
</dbReference>
<dbReference type="GO" id="GO:0009244">
    <property type="term" value="P:lipopolysaccharide core region biosynthetic process"/>
    <property type="evidence" value="ECO:0007669"/>
    <property type="project" value="UniProtKB-UniPathway"/>
</dbReference>
<dbReference type="PIRSF" id="PIRSF037318">
    <property type="entry name" value="RfaP"/>
    <property type="match status" value="1"/>
</dbReference>